<evidence type="ECO:0000313" key="3">
    <source>
        <dbReference type="EMBL" id="PWW46889.1"/>
    </source>
</evidence>
<feature type="chain" id="PRO_5016323491" description="DUF4124 domain-containing protein" evidence="2">
    <location>
        <begin position="20"/>
        <end position="117"/>
    </location>
</feature>
<dbReference type="AlphaFoldDB" id="A0A317RCC5"/>
<proteinExistence type="predicted"/>
<evidence type="ECO:0000256" key="2">
    <source>
        <dbReference type="SAM" id="SignalP"/>
    </source>
</evidence>
<dbReference type="RefSeq" id="WP_019375116.1">
    <property type="nucleotide sequence ID" value="NZ_ALEE01000726.1"/>
</dbReference>
<accession>A0A317RCC5</accession>
<dbReference type="Proteomes" id="UP000246483">
    <property type="component" value="Unassembled WGS sequence"/>
</dbReference>
<feature type="signal peptide" evidence="2">
    <location>
        <begin position="1"/>
        <end position="19"/>
    </location>
</feature>
<feature type="compositionally biased region" description="Basic and acidic residues" evidence="1">
    <location>
        <begin position="60"/>
        <end position="70"/>
    </location>
</feature>
<evidence type="ECO:0008006" key="5">
    <source>
        <dbReference type="Google" id="ProtNLM"/>
    </source>
</evidence>
<name>A0A317RCC5_9BURK</name>
<protein>
    <recommendedName>
        <fullName evidence="5">DUF4124 domain-containing protein</fullName>
    </recommendedName>
</protein>
<keyword evidence="4" id="KW-1185">Reference proteome</keyword>
<organism evidence="3 4">
    <name type="scientific">Melaminivora alkalimesophila</name>
    <dbReference type="NCBI Taxonomy" id="1165852"/>
    <lineage>
        <taxon>Bacteria</taxon>
        <taxon>Pseudomonadati</taxon>
        <taxon>Pseudomonadota</taxon>
        <taxon>Betaproteobacteria</taxon>
        <taxon>Burkholderiales</taxon>
        <taxon>Comamonadaceae</taxon>
        <taxon>Melaminivora</taxon>
    </lineage>
</organism>
<comment type="caution">
    <text evidence="3">The sequence shown here is derived from an EMBL/GenBank/DDBJ whole genome shotgun (WGS) entry which is preliminary data.</text>
</comment>
<reference evidence="3 4" key="1">
    <citation type="submission" date="2018-05" db="EMBL/GenBank/DDBJ databases">
        <title>Genomic Encyclopedia of Type Strains, Phase IV (KMG-IV): sequencing the most valuable type-strain genomes for metagenomic binning, comparative biology and taxonomic classification.</title>
        <authorList>
            <person name="Goeker M."/>
        </authorList>
    </citation>
    <scope>NUCLEOTIDE SEQUENCE [LARGE SCALE GENOMIC DNA]</scope>
    <source>
        <strain evidence="3 4">DSM 26006</strain>
    </source>
</reference>
<evidence type="ECO:0000256" key="1">
    <source>
        <dbReference type="SAM" id="MobiDB-lite"/>
    </source>
</evidence>
<gene>
    <name evidence="3" type="ORF">DFR36_103164</name>
</gene>
<sequence>MLSRGQRAALAILAVAALAAAAAAWWTAPQWVPHAGPWAQQAWRKLTRPGPETLPQGKAGRTDPADRRTAADAAQAAPPPAPRKCVRGASVVYTDQPCPPGSREEAVDGAVTTLPGR</sequence>
<keyword evidence="2" id="KW-0732">Signal</keyword>
<evidence type="ECO:0000313" key="4">
    <source>
        <dbReference type="Proteomes" id="UP000246483"/>
    </source>
</evidence>
<dbReference type="OrthoDB" id="8775654at2"/>
<feature type="region of interest" description="Disordered" evidence="1">
    <location>
        <begin position="46"/>
        <end position="117"/>
    </location>
</feature>
<dbReference type="EMBL" id="QGUB01000003">
    <property type="protein sequence ID" value="PWW46889.1"/>
    <property type="molecule type" value="Genomic_DNA"/>
</dbReference>